<dbReference type="PANTHER" id="PTHR36836:SF1">
    <property type="entry name" value="COLANIC ACID BIOSYNTHESIS PROTEIN WCAK"/>
    <property type="match status" value="1"/>
</dbReference>
<proteinExistence type="predicted"/>
<feature type="domain" description="Polysaccharide pyruvyl transferase" evidence="1">
    <location>
        <begin position="142"/>
        <end position="357"/>
    </location>
</feature>
<dbReference type="RefSeq" id="WP_345439034.1">
    <property type="nucleotide sequence ID" value="NZ_BAABKO010000003.1"/>
</dbReference>
<name>A0ABP9A8V1_9MICO</name>
<gene>
    <name evidence="2" type="ORF">GCM10023351_21770</name>
</gene>
<dbReference type="InterPro" id="IPR007345">
    <property type="entry name" value="Polysacch_pyruvyl_Trfase"/>
</dbReference>
<dbReference type="Proteomes" id="UP001501645">
    <property type="component" value="Unassembled WGS sequence"/>
</dbReference>
<reference evidence="3" key="1">
    <citation type="journal article" date="2019" name="Int. J. Syst. Evol. Microbiol.">
        <title>The Global Catalogue of Microorganisms (GCM) 10K type strain sequencing project: providing services to taxonomists for standard genome sequencing and annotation.</title>
        <authorList>
            <consortium name="The Broad Institute Genomics Platform"/>
            <consortium name="The Broad Institute Genome Sequencing Center for Infectious Disease"/>
            <person name="Wu L."/>
            <person name="Ma J."/>
        </authorList>
    </citation>
    <scope>NUCLEOTIDE SEQUENCE [LARGE SCALE GENOMIC DNA]</scope>
    <source>
        <strain evidence="3">JCM 18537</strain>
    </source>
</reference>
<accession>A0ABP9A8V1</accession>
<keyword evidence="3" id="KW-1185">Reference proteome</keyword>
<dbReference type="EMBL" id="BAABKO010000003">
    <property type="protein sequence ID" value="GAA4776698.1"/>
    <property type="molecule type" value="Genomic_DNA"/>
</dbReference>
<dbReference type="SUPFAM" id="SSF53756">
    <property type="entry name" value="UDP-Glycosyltransferase/glycogen phosphorylase"/>
    <property type="match status" value="1"/>
</dbReference>
<comment type="caution">
    <text evidence="2">The sequence shown here is derived from an EMBL/GenBank/DDBJ whole genome shotgun (WGS) entry which is preliminary data.</text>
</comment>
<evidence type="ECO:0000313" key="2">
    <source>
        <dbReference type="EMBL" id="GAA4776698.1"/>
    </source>
</evidence>
<dbReference type="Pfam" id="PF04230">
    <property type="entry name" value="PS_pyruv_trans"/>
    <property type="match status" value="1"/>
</dbReference>
<organism evidence="2 3">
    <name type="scientific">Microbacterium gilvum</name>
    <dbReference type="NCBI Taxonomy" id="1336204"/>
    <lineage>
        <taxon>Bacteria</taxon>
        <taxon>Bacillati</taxon>
        <taxon>Actinomycetota</taxon>
        <taxon>Actinomycetes</taxon>
        <taxon>Micrococcales</taxon>
        <taxon>Microbacteriaceae</taxon>
        <taxon>Microbacterium</taxon>
    </lineage>
</organism>
<dbReference type="PANTHER" id="PTHR36836">
    <property type="entry name" value="COLANIC ACID BIOSYNTHESIS PROTEIN WCAK"/>
    <property type="match status" value="1"/>
</dbReference>
<evidence type="ECO:0000313" key="3">
    <source>
        <dbReference type="Proteomes" id="UP001501645"/>
    </source>
</evidence>
<protein>
    <recommendedName>
        <fullName evidence="1">Polysaccharide pyruvyl transferase domain-containing protein</fullName>
    </recommendedName>
</protein>
<evidence type="ECO:0000259" key="1">
    <source>
        <dbReference type="Pfam" id="PF04230"/>
    </source>
</evidence>
<sequence>MFESADRTADARRSSLASSARRMARDALLRSGATRRSALRRIAGALAGFGDAVPFEQRTRVVLVAPPGGGNIGDQAMVEAFLDNVGGDVTVVASSERAFSFTGVHAEQADVVVLPGLLYGTVDDRRRDLARFARLLADARWVVVLGADTMDGHYQPRASVMRAVVAEAAVRAGASSRILGFSWSEEPRGAARSSLRAARRAGVQILPRDPVSAERLRADGIAPTRTVADVVFAATGVDRAARDELGLTGPYAVVNVSGGIARRADLVADYAVVVRRLRDLGLRVVVLPHVVGTAVDDRAVSEALRRAVPEGVAVVERALAPAEVRGLVDGAEIVVTGRMHLAVMALPFATPAVVLASQGKVEGLMALAGTPEMCVRPRVGLGADVVRLVEAALPAGSPARASIAAAVPVLRGMAADGFRGLPARADGGAS</sequence>